<protein>
    <submittedName>
        <fullName evidence="2">Uncharacterized protein</fullName>
    </submittedName>
</protein>
<feature type="region of interest" description="Disordered" evidence="1">
    <location>
        <begin position="22"/>
        <end position="41"/>
    </location>
</feature>
<evidence type="ECO:0000313" key="2">
    <source>
        <dbReference type="EMBL" id="OMO54909.1"/>
    </source>
</evidence>
<keyword evidence="3" id="KW-1185">Reference proteome</keyword>
<evidence type="ECO:0000313" key="3">
    <source>
        <dbReference type="Proteomes" id="UP000188268"/>
    </source>
</evidence>
<gene>
    <name evidence="2" type="ORF">CCACVL1_27477</name>
</gene>
<accession>A0A1R3G9Y7</accession>
<name>A0A1R3G9Y7_COCAP</name>
<evidence type="ECO:0000256" key="1">
    <source>
        <dbReference type="SAM" id="MobiDB-lite"/>
    </source>
</evidence>
<organism evidence="2 3">
    <name type="scientific">Corchorus capsularis</name>
    <name type="common">Jute</name>
    <dbReference type="NCBI Taxonomy" id="210143"/>
    <lineage>
        <taxon>Eukaryota</taxon>
        <taxon>Viridiplantae</taxon>
        <taxon>Streptophyta</taxon>
        <taxon>Embryophyta</taxon>
        <taxon>Tracheophyta</taxon>
        <taxon>Spermatophyta</taxon>
        <taxon>Magnoliopsida</taxon>
        <taxon>eudicotyledons</taxon>
        <taxon>Gunneridae</taxon>
        <taxon>Pentapetalae</taxon>
        <taxon>rosids</taxon>
        <taxon>malvids</taxon>
        <taxon>Malvales</taxon>
        <taxon>Malvaceae</taxon>
        <taxon>Grewioideae</taxon>
        <taxon>Apeibeae</taxon>
        <taxon>Corchorus</taxon>
    </lineage>
</organism>
<dbReference type="Proteomes" id="UP000188268">
    <property type="component" value="Unassembled WGS sequence"/>
</dbReference>
<dbReference type="AlphaFoldDB" id="A0A1R3G9Y7"/>
<proteinExistence type="predicted"/>
<dbReference type="Gramene" id="OMO54909">
    <property type="protein sequence ID" value="OMO54909"/>
    <property type="gene ID" value="CCACVL1_27477"/>
</dbReference>
<comment type="caution">
    <text evidence="2">The sequence shown here is derived from an EMBL/GenBank/DDBJ whole genome shotgun (WGS) entry which is preliminary data.</text>
</comment>
<sequence length="41" mass="4504">MASNLRISKAGPGLDKSYYYNSELGPRPESNPAPMNISTYI</sequence>
<dbReference type="EMBL" id="AWWV01014842">
    <property type="protein sequence ID" value="OMO54909.1"/>
    <property type="molecule type" value="Genomic_DNA"/>
</dbReference>
<reference evidence="2 3" key="1">
    <citation type="submission" date="2013-09" db="EMBL/GenBank/DDBJ databases">
        <title>Corchorus capsularis genome sequencing.</title>
        <authorList>
            <person name="Alam M."/>
            <person name="Haque M.S."/>
            <person name="Islam M.S."/>
            <person name="Emdad E.M."/>
            <person name="Islam M.M."/>
            <person name="Ahmed B."/>
            <person name="Halim A."/>
            <person name="Hossen Q.M.M."/>
            <person name="Hossain M.Z."/>
            <person name="Ahmed R."/>
            <person name="Khan M.M."/>
            <person name="Islam R."/>
            <person name="Rashid M.M."/>
            <person name="Khan S.A."/>
            <person name="Rahman M.S."/>
            <person name="Alam M."/>
        </authorList>
    </citation>
    <scope>NUCLEOTIDE SEQUENCE [LARGE SCALE GENOMIC DNA]</scope>
    <source>
        <strain evidence="3">cv. CVL-1</strain>
        <tissue evidence="2">Whole seedling</tissue>
    </source>
</reference>